<protein>
    <recommendedName>
        <fullName evidence="15">Proteasome activator subunit 4</fullName>
    </recommendedName>
</protein>
<dbReference type="InterPro" id="IPR055455">
    <property type="entry name" value="HEAT_PSME4"/>
</dbReference>
<evidence type="ECO:0000256" key="5">
    <source>
        <dbReference type="ARBA" id="ARBA00022737"/>
    </source>
</evidence>
<gene>
    <name evidence="13" type="ORF">B0I35DRAFT_49040</name>
</gene>
<dbReference type="Pfam" id="PF16507">
    <property type="entry name" value="HEAT_PSME4_mid"/>
    <property type="match status" value="1"/>
</dbReference>
<keyword evidence="14" id="KW-1185">Reference proteome</keyword>
<evidence type="ECO:0000259" key="10">
    <source>
        <dbReference type="Pfam" id="PF16507"/>
    </source>
</evidence>
<organism evidence="13 14">
    <name type="scientific">Stachybotrys elegans</name>
    <dbReference type="NCBI Taxonomy" id="80388"/>
    <lineage>
        <taxon>Eukaryota</taxon>
        <taxon>Fungi</taxon>
        <taxon>Dikarya</taxon>
        <taxon>Ascomycota</taxon>
        <taxon>Pezizomycotina</taxon>
        <taxon>Sordariomycetes</taxon>
        <taxon>Hypocreomycetidae</taxon>
        <taxon>Hypocreales</taxon>
        <taxon>Stachybotryaceae</taxon>
        <taxon>Stachybotrys</taxon>
    </lineage>
</organism>
<dbReference type="GO" id="GO:0005634">
    <property type="term" value="C:nucleus"/>
    <property type="evidence" value="ECO:0007669"/>
    <property type="project" value="UniProtKB-SubCell"/>
</dbReference>
<evidence type="ECO:0008006" key="15">
    <source>
        <dbReference type="Google" id="ProtNLM"/>
    </source>
</evidence>
<evidence type="ECO:0000256" key="3">
    <source>
        <dbReference type="ARBA" id="ARBA00005739"/>
    </source>
</evidence>
<dbReference type="Proteomes" id="UP000813444">
    <property type="component" value="Unassembled WGS sequence"/>
</dbReference>
<proteinExistence type="inferred from homology"/>
<dbReference type="Pfam" id="PF16547">
    <property type="entry name" value="BLM10_N"/>
    <property type="match status" value="1"/>
</dbReference>
<comment type="caution">
    <text evidence="13">The sequence shown here is derived from an EMBL/GenBank/DDBJ whole genome shotgun (WGS) entry which is preliminary data.</text>
</comment>
<evidence type="ECO:0000256" key="2">
    <source>
        <dbReference type="ARBA" id="ARBA00004496"/>
    </source>
</evidence>
<keyword evidence="4" id="KW-0963">Cytoplasm</keyword>
<dbReference type="GO" id="GO:0005829">
    <property type="term" value="C:cytosol"/>
    <property type="evidence" value="ECO:0007669"/>
    <property type="project" value="TreeGrafter"/>
</dbReference>
<dbReference type="GO" id="GO:0016504">
    <property type="term" value="F:peptidase activator activity"/>
    <property type="evidence" value="ECO:0007669"/>
    <property type="project" value="InterPro"/>
</dbReference>
<evidence type="ECO:0000259" key="11">
    <source>
        <dbReference type="Pfam" id="PF16547"/>
    </source>
</evidence>
<feature type="domain" description="Proteasome activator complex subunit 4-like HEAT repeat-like" evidence="12">
    <location>
        <begin position="1363"/>
        <end position="1569"/>
    </location>
</feature>
<dbReference type="OrthoDB" id="17907at2759"/>
<dbReference type="GO" id="GO:0070628">
    <property type="term" value="F:proteasome binding"/>
    <property type="evidence" value="ECO:0007669"/>
    <property type="project" value="InterPro"/>
</dbReference>
<reference evidence="13" key="1">
    <citation type="journal article" date="2021" name="Nat. Commun.">
        <title>Genetic determinants of endophytism in the Arabidopsis root mycobiome.</title>
        <authorList>
            <person name="Mesny F."/>
            <person name="Miyauchi S."/>
            <person name="Thiergart T."/>
            <person name="Pickel B."/>
            <person name="Atanasova L."/>
            <person name="Karlsson M."/>
            <person name="Huettel B."/>
            <person name="Barry K.W."/>
            <person name="Haridas S."/>
            <person name="Chen C."/>
            <person name="Bauer D."/>
            <person name="Andreopoulos W."/>
            <person name="Pangilinan J."/>
            <person name="LaButti K."/>
            <person name="Riley R."/>
            <person name="Lipzen A."/>
            <person name="Clum A."/>
            <person name="Drula E."/>
            <person name="Henrissat B."/>
            <person name="Kohler A."/>
            <person name="Grigoriev I.V."/>
            <person name="Martin F.M."/>
            <person name="Hacquard S."/>
        </authorList>
    </citation>
    <scope>NUCLEOTIDE SEQUENCE</scope>
    <source>
        <strain evidence="13">MPI-CAGE-CH-0235</strain>
    </source>
</reference>
<keyword evidence="6" id="KW-0227">DNA damage</keyword>
<sequence>MDDNIGHRQTGAPLALSSSAASHLFPSFTPYEPISRATSPGIPYAKSDEDDKKRYRPRTFAYFQQLPFQVEEESERDAALQEILKQLYIAVKAEDFSPGALHWTRELQGWLNLKFEVTRELRVKLTKLYYSLCLAPGLDSTASERFLRMVVTLTRKNHYLKPGEDLLLDWRPLWNEIKAWVLPSDVAAHQSNRRRPAKQLMKLATHAHVYFDPRDRLAMLEEFLPFFSINDLPNAFIVVGIMNALLPSSPAPEDYPQSQPGDIFPTLFHLWSIVNRSKAFDVFFIDLFSRMSRDHLGCAFIPFTEHGIFTKAQSDLIFTAILRLTQIPVGQANSPYTALDYLAGAGIYLEKDKKKYPVPYITARLIVSSLSPICMEHEDSVMASLEGLMDSIDTFFHPSNQGNWTTMLGQLVLFLTDAFVSRWNREQSGELVVPAERKINDALKKRFVRSLLDVTFMGLFSKSSRVSHCYYNALQGLAYLEPDLVLPGALQRFYPSLQGLVEVHRTTSSLNGLQMIANVMSKLKGYRCHMTALLALALPGIDANDLNKTQYTLNFIQSVAYSIPMVPLTTPESHIHDTTLAMQWVQGEMDRMEREGQNVKIDYATELSDEDEINILRSSTAGFGEFILTLLGKVFTLLENLPDANQVRGGTPEDNVINALPAALSPLFASLSPELFDMALDKIATFVSSHVVHQARDAMAWIVNAICKVNPEKTLKVFVPMLVVNIRNEIDYNNAASDRTSGTDYLPRDRALVWHISMLAMAVVQVGKEVLSYKKELLGIAEYMQEKCRGLPTILVSNYIHHLLLNLTHTYPIDHSLYEPEVIKRGLTVDDWGKTTSPADLTIRWHQPSPPEIDFAVELFAAQTKSATEQLERLMSENPPVSRTGKNKEWSDEVSRLMQQIRLVTSGMATMFDPKCASRSAASEQTAADEDEDTIMEDEDPLAEVAEDEELRPQFRYKAGYSLKTDDPAYKRIHSLREELGHLLTSTHAFLCANQEDDVNSFTALCSAYRTWITDVGIERSAHPLERHLRLYRSDIAAFKIKGLRKVYPRPLLIKRAEAYHMLRMKHNASARQKSDLDKQLLLDLAQSSVSLYADVRRAAQSSQDSSLKALVGGKPMVITSVLQALRSALDANEHDKIKGGMYTLFFTSLLRTLMRDWRFAPEAMRLYIETAGIDKPSIQNLGSSALYSMIEFGKPFERAIIVNADIVDFIKPAEDVSAAISSRHQFILQRREKVEKSKADLGLELTKRATGAHWKIAMRCAVFATNLCLRFDSIAPTEFIDLVAKGTNDAHPGLRGYYLNAFTSLFTAVDMRATYGHNYRNYLLEKEVGDRNRLQVVVEKGDADFTRKFLDAFKEPDNAEYMVDSDHPGWLVWGKKFTAFRAKPHPFTAYDEAETAVRERIGKILTKEWFKQCFDYLKQEPRDTTTDRFRMSNVYLLMHVFDLMHYGKTAATLEDIQDLVKDVYEDGVDKHQHRATSEILGALLGGSSDDPPEIRNKVWAFAAPMMLKIFADNLTPENLQYWLTCLHLVLDSKDPRRSHEILDALRSFRLDMSSNAAFKESAKVQLLEFIIADGGWHFRNEQPILENFLAHIDHPYKAVREAIGRVLSIIYKTRYHESFENVSKLLEHNKADSSIGIRPYQPTEEFTATLKEVFDRLENWRHERAPGQQTPSSYTSGSKTVLMWLDCTLSSHECIQLVQFFPTPLMEQLLHMMDVKEDPELMRMAYHVYRHLPNIPFRDGEDADFIQALIRIGQTAASWHQRLRALVNMQVVYFRRIFLTKAPQRNLLFNAVSDMLGDAQLEVRSCASTTLAGMIRCSPRRIREPMISQLKKRFEDELKNNPMPKRARKMNATDTPVDNNKQITRRHAAVLGLGALIEAFPYATPPPEWMPEVLATLARRAAGDPGVVGKATKGILSEFKKTRQDSWSVDQKYFTPEQLEDLEGVLWKSYFA</sequence>
<evidence type="ECO:0000313" key="13">
    <source>
        <dbReference type="EMBL" id="KAH7312158.1"/>
    </source>
</evidence>
<keyword evidence="7" id="KW-0234">DNA repair</keyword>
<feature type="domain" description="Proteasome activator complex subunit 4 C-terminal" evidence="9">
    <location>
        <begin position="1865"/>
        <end position="1953"/>
    </location>
</feature>
<dbReference type="Pfam" id="PF11919">
    <property type="entry name" value="PSME4_C"/>
    <property type="match status" value="1"/>
</dbReference>
<dbReference type="InterPro" id="IPR035309">
    <property type="entry name" value="PSME4"/>
</dbReference>
<accession>A0A8K0SH01</accession>
<comment type="similarity">
    <text evidence="3">Belongs to the BLM10 family.</text>
</comment>
<dbReference type="GO" id="GO:0006281">
    <property type="term" value="P:DNA repair"/>
    <property type="evidence" value="ECO:0007669"/>
    <property type="project" value="UniProtKB-KW"/>
</dbReference>
<dbReference type="SUPFAM" id="SSF48371">
    <property type="entry name" value="ARM repeat"/>
    <property type="match status" value="1"/>
</dbReference>
<evidence type="ECO:0000256" key="4">
    <source>
        <dbReference type="ARBA" id="ARBA00022490"/>
    </source>
</evidence>
<feature type="domain" description="Proteasome activator Blm10 N-terminal" evidence="11">
    <location>
        <begin position="33"/>
        <end position="99"/>
    </location>
</feature>
<name>A0A8K0SH01_9HYPO</name>
<evidence type="ECO:0000256" key="7">
    <source>
        <dbReference type="ARBA" id="ARBA00023204"/>
    </source>
</evidence>
<feature type="domain" description="Proteasome activator Blm10 middle HEAT repeats region" evidence="10">
    <location>
        <begin position="385"/>
        <end position="912"/>
    </location>
</feature>
<evidence type="ECO:0000256" key="1">
    <source>
        <dbReference type="ARBA" id="ARBA00004123"/>
    </source>
</evidence>
<dbReference type="InterPro" id="IPR016024">
    <property type="entry name" value="ARM-type_fold"/>
</dbReference>
<evidence type="ECO:0000313" key="14">
    <source>
        <dbReference type="Proteomes" id="UP000813444"/>
    </source>
</evidence>
<evidence type="ECO:0000259" key="12">
    <source>
        <dbReference type="Pfam" id="PF23096"/>
    </source>
</evidence>
<dbReference type="InterPro" id="IPR032372">
    <property type="entry name" value="Blm10_N"/>
</dbReference>
<dbReference type="PANTHER" id="PTHR32170:SF3">
    <property type="entry name" value="PROTEASOME ACTIVATOR COMPLEX SUBUNIT 4"/>
    <property type="match status" value="1"/>
</dbReference>
<evidence type="ECO:0000259" key="9">
    <source>
        <dbReference type="Pfam" id="PF11919"/>
    </source>
</evidence>
<dbReference type="InterPro" id="IPR032430">
    <property type="entry name" value="Blm10_mid"/>
</dbReference>
<dbReference type="PANTHER" id="PTHR32170">
    <property type="entry name" value="PROTEASOME ACTIVATOR COMPLEX SUBUNIT 4"/>
    <property type="match status" value="1"/>
</dbReference>
<comment type="subcellular location">
    <subcellularLocation>
        <location evidence="2">Cytoplasm</location>
    </subcellularLocation>
    <subcellularLocation>
        <location evidence="1">Nucleus</location>
    </subcellularLocation>
</comment>
<keyword evidence="8" id="KW-0539">Nucleus</keyword>
<evidence type="ECO:0000256" key="8">
    <source>
        <dbReference type="ARBA" id="ARBA00023242"/>
    </source>
</evidence>
<dbReference type="InterPro" id="IPR021843">
    <property type="entry name" value="PSME4_C"/>
</dbReference>
<dbReference type="Pfam" id="PF23096">
    <property type="entry name" value="HEAT_PSME4"/>
    <property type="match status" value="1"/>
</dbReference>
<evidence type="ECO:0000256" key="6">
    <source>
        <dbReference type="ARBA" id="ARBA00022763"/>
    </source>
</evidence>
<keyword evidence="5" id="KW-0677">Repeat</keyword>
<dbReference type="GO" id="GO:0010499">
    <property type="term" value="P:proteasomal ubiquitin-independent protein catabolic process"/>
    <property type="evidence" value="ECO:0007669"/>
    <property type="project" value="TreeGrafter"/>
</dbReference>
<dbReference type="EMBL" id="JAGPNK010000010">
    <property type="protein sequence ID" value="KAH7312158.1"/>
    <property type="molecule type" value="Genomic_DNA"/>
</dbReference>